<feature type="transmembrane region" description="Helical" evidence="1">
    <location>
        <begin position="6"/>
        <end position="29"/>
    </location>
</feature>
<dbReference type="InterPro" id="IPR011990">
    <property type="entry name" value="TPR-like_helical_dom_sf"/>
</dbReference>
<evidence type="ECO:0008006" key="3">
    <source>
        <dbReference type="Google" id="ProtNLM"/>
    </source>
</evidence>
<name>A0A4D6BLC7_9FLOR</name>
<dbReference type="EMBL" id="MH026108">
    <property type="protein sequence ID" value="QBX88555.1"/>
    <property type="molecule type" value="Genomic_DNA"/>
</dbReference>
<evidence type="ECO:0000256" key="1">
    <source>
        <dbReference type="SAM" id="Phobius"/>
    </source>
</evidence>
<keyword evidence="1" id="KW-0812">Transmembrane</keyword>
<dbReference type="GeneID" id="40138693"/>
<reference evidence="2" key="1">
    <citation type="journal article" date="2019" name="Phycologia">
        <title>Chloroplast and mitochondrial genomes of Balbiania investiens (Balbianiales, Nemaliophycidae).</title>
        <authorList>
            <person name="Evans J.R."/>
            <person name="StAmour N."/>
            <person name="Verbruggen H."/>
            <person name="Salomaki E.D."/>
            <person name="Vis M.L."/>
        </authorList>
    </citation>
    <scope>NUCLEOTIDE SEQUENCE</scope>
</reference>
<keyword evidence="1" id="KW-0472">Membrane</keyword>
<geneLocation type="plastid" evidence="2"/>
<protein>
    <recommendedName>
        <fullName evidence="3">Photosystem I assembly protein Ycf37</fullName>
    </recommendedName>
</protein>
<sequence>MKNIIPFVYFIGISGILILIIYCMFLQVLKFNNRNSLLSEPYTIDSALLDIEKNYMLAGLYIDNCLWLDALITLDNGLNITRNNSSRWNAKYYNAIGFVCQRLNYNLLANQYYVQAVESDPEYKYAVENLNKTKK</sequence>
<accession>A0A4D6BLC7</accession>
<proteinExistence type="predicted"/>
<dbReference type="Gene3D" id="1.25.40.10">
    <property type="entry name" value="Tetratricopeptide repeat domain"/>
    <property type="match status" value="1"/>
</dbReference>
<evidence type="ECO:0000313" key="2">
    <source>
        <dbReference type="EMBL" id="QBX88555.1"/>
    </source>
</evidence>
<keyword evidence="2" id="KW-0934">Plastid</keyword>
<dbReference type="SUPFAM" id="SSF48452">
    <property type="entry name" value="TPR-like"/>
    <property type="match status" value="1"/>
</dbReference>
<organism evidence="2">
    <name type="scientific">Balbiania investiens</name>
    <dbReference type="NCBI Taxonomy" id="111861"/>
    <lineage>
        <taxon>Eukaryota</taxon>
        <taxon>Rhodophyta</taxon>
        <taxon>Florideophyceae</taxon>
        <taxon>Nemaliophycidae</taxon>
        <taxon>Balbianiales</taxon>
        <taxon>Balbianiaceae</taxon>
        <taxon>Balbiania</taxon>
    </lineage>
</organism>
<keyword evidence="1" id="KW-1133">Transmembrane helix</keyword>
<dbReference type="RefSeq" id="YP_009628772.1">
    <property type="nucleotide sequence ID" value="NC_042171.1"/>
</dbReference>
<gene>
    <name evidence="2" type="primary">ycf37</name>
</gene>
<dbReference type="AlphaFoldDB" id="A0A4D6BLC7"/>